<dbReference type="Proteomes" id="UP000056090">
    <property type="component" value="Chromosome"/>
</dbReference>
<accession>A0A075P6G0</accession>
<dbReference type="InterPro" id="IPR054335">
    <property type="entry name" value="DuOB_dom"/>
</dbReference>
<dbReference type="GeneID" id="78255138"/>
<evidence type="ECO:0000259" key="1">
    <source>
        <dbReference type="Pfam" id="PF22557"/>
    </source>
</evidence>
<sequence>MENLLMVVLAKSYKPGGRCIAGKLVEYTGENTVKVGRWVRPVANDNTGHGALTEQMYLYEDGTEARVLDIVEIPILRHFPIAGQPENYVIDDSKKWKKISSLNASSIPNISENIKDVWNDPDTESHTVTANYDQNGLISQSLCLVKPSNLLITLSNEFNDYEQRYKKKIVASFSYLGVNYENISVTCPSTRRILTNQYPNEGQEPVIMPLKKGDNYVLCMSLSPRFGNDDHHYKLVATVFDFDGYLQREYAA</sequence>
<reference evidence="2 3" key="1">
    <citation type="submission" date="2014-06" db="EMBL/GenBank/DDBJ databases">
        <title>Genomes of Alteromonas australica, a world apart.</title>
        <authorList>
            <person name="Gonzaga A."/>
            <person name="Lopez-Perez M."/>
            <person name="Rodriguez-Valera F."/>
        </authorList>
    </citation>
    <scope>NUCLEOTIDE SEQUENCE [LARGE SCALE GENOMIC DNA]</scope>
    <source>
        <strain evidence="2 3">H 17</strain>
    </source>
</reference>
<dbReference type="KEGG" id="aal:EP13_09480"/>
<dbReference type="Pfam" id="PF22557">
    <property type="entry name" value="DuOB"/>
    <property type="match status" value="1"/>
</dbReference>
<dbReference type="EMBL" id="CP008849">
    <property type="protein sequence ID" value="AIF98887.1"/>
    <property type="molecule type" value="Genomic_DNA"/>
</dbReference>
<dbReference type="RefSeq" id="WP_044057040.1">
    <property type="nucleotide sequence ID" value="NZ_CBCSKJ010000001.1"/>
</dbReference>
<keyword evidence="3" id="KW-1185">Reference proteome</keyword>
<evidence type="ECO:0000313" key="2">
    <source>
        <dbReference type="EMBL" id="AIF98887.1"/>
    </source>
</evidence>
<proteinExistence type="predicted"/>
<gene>
    <name evidence="2" type="ORF">EP13_09480</name>
</gene>
<dbReference type="eggNOG" id="ENOG5032UPK">
    <property type="taxonomic scope" value="Bacteria"/>
</dbReference>
<feature type="domain" description="Dual OB-containing" evidence="1">
    <location>
        <begin position="6"/>
        <end position="239"/>
    </location>
</feature>
<dbReference type="AlphaFoldDB" id="A0A075P6G0"/>
<name>A0A075P6G0_9ALTE</name>
<protein>
    <recommendedName>
        <fullName evidence="1">Dual OB-containing domain-containing protein</fullName>
    </recommendedName>
</protein>
<organism evidence="2 3">
    <name type="scientific">Alteromonas australica</name>
    <dbReference type="NCBI Taxonomy" id="589873"/>
    <lineage>
        <taxon>Bacteria</taxon>
        <taxon>Pseudomonadati</taxon>
        <taxon>Pseudomonadota</taxon>
        <taxon>Gammaproteobacteria</taxon>
        <taxon>Alteromonadales</taxon>
        <taxon>Alteromonadaceae</taxon>
        <taxon>Alteromonas/Salinimonas group</taxon>
        <taxon>Alteromonas</taxon>
    </lineage>
</organism>
<evidence type="ECO:0000313" key="3">
    <source>
        <dbReference type="Proteomes" id="UP000056090"/>
    </source>
</evidence>